<evidence type="ECO:0000313" key="1">
    <source>
        <dbReference type="EMBL" id="KAH7948072.1"/>
    </source>
</evidence>
<organism evidence="1 2">
    <name type="scientific">Rhipicephalus sanguineus</name>
    <name type="common">Brown dog tick</name>
    <name type="synonym">Ixodes sanguineus</name>
    <dbReference type="NCBI Taxonomy" id="34632"/>
    <lineage>
        <taxon>Eukaryota</taxon>
        <taxon>Metazoa</taxon>
        <taxon>Ecdysozoa</taxon>
        <taxon>Arthropoda</taxon>
        <taxon>Chelicerata</taxon>
        <taxon>Arachnida</taxon>
        <taxon>Acari</taxon>
        <taxon>Parasitiformes</taxon>
        <taxon>Ixodida</taxon>
        <taxon>Ixodoidea</taxon>
        <taxon>Ixodidae</taxon>
        <taxon>Rhipicephalinae</taxon>
        <taxon>Rhipicephalus</taxon>
        <taxon>Rhipicephalus</taxon>
    </lineage>
</organism>
<dbReference type="VEuPathDB" id="VectorBase:RSAN_056595"/>
<dbReference type="EMBL" id="JABSTV010001252">
    <property type="protein sequence ID" value="KAH7948072.1"/>
    <property type="molecule type" value="Genomic_DNA"/>
</dbReference>
<accession>A0A9D4PQR1</accession>
<proteinExistence type="predicted"/>
<dbReference type="AlphaFoldDB" id="A0A9D4PQR1"/>
<sequence length="101" mass="11298">MKASLLLYRLCPRLPVAHISTARILSSPQEVPEGPGHWQKTKLEAFARDSCFEVDFEHNPELRIAFCRDRQCGLTPARSAPTVALLAPTHQRPPPSPDDEL</sequence>
<reference evidence="1" key="2">
    <citation type="submission" date="2021-09" db="EMBL/GenBank/DDBJ databases">
        <authorList>
            <person name="Jia N."/>
            <person name="Wang J."/>
            <person name="Shi W."/>
            <person name="Du L."/>
            <person name="Sun Y."/>
            <person name="Zhan W."/>
            <person name="Jiang J."/>
            <person name="Wang Q."/>
            <person name="Zhang B."/>
            <person name="Ji P."/>
            <person name="Sakyi L.B."/>
            <person name="Cui X."/>
            <person name="Yuan T."/>
            <person name="Jiang B."/>
            <person name="Yang W."/>
            <person name="Lam T.T.-Y."/>
            <person name="Chang Q."/>
            <person name="Ding S."/>
            <person name="Wang X."/>
            <person name="Zhu J."/>
            <person name="Ruan X."/>
            <person name="Zhao L."/>
            <person name="Wei J."/>
            <person name="Que T."/>
            <person name="Du C."/>
            <person name="Cheng J."/>
            <person name="Dai P."/>
            <person name="Han X."/>
            <person name="Huang E."/>
            <person name="Gao Y."/>
            <person name="Liu J."/>
            <person name="Shao H."/>
            <person name="Ye R."/>
            <person name="Li L."/>
            <person name="Wei W."/>
            <person name="Wang X."/>
            <person name="Wang C."/>
            <person name="Huo Q."/>
            <person name="Li W."/>
            <person name="Guo W."/>
            <person name="Chen H."/>
            <person name="Chen S."/>
            <person name="Zhou L."/>
            <person name="Zhou L."/>
            <person name="Ni X."/>
            <person name="Tian J."/>
            <person name="Zhou Y."/>
            <person name="Sheng Y."/>
            <person name="Liu T."/>
            <person name="Pan Y."/>
            <person name="Xia L."/>
            <person name="Li J."/>
            <person name="Zhao F."/>
            <person name="Cao W."/>
        </authorList>
    </citation>
    <scope>NUCLEOTIDE SEQUENCE</scope>
    <source>
        <strain evidence="1">Rsan-2018</strain>
        <tissue evidence="1">Larvae</tissue>
    </source>
</reference>
<reference evidence="1" key="1">
    <citation type="journal article" date="2020" name="Cell">
        <title>Large-Scale Comparative Analyses of Tick Genomes Elucidate Their Genetic Diversity and Vector Capacities.</title>
        <authorList>
            <consortium name="Tick Genome and Microbiome Consortium (TIGMIC)"/>
            <person name="Jia N."/>
            <person name="Wang J."/>
            <person name="Shi W."/>
            <person name="Du L."/>
            <person name="Sun Y."/>
            <person name="Zhan W."/>
            <person name="Jiang J.F."/>
            <person name="Wang Q."/>
            <person name="Zhang B."/>
            <person name="Ji P."/>
            <person name="Bell-Sakyi L."/>
            <person name="Cui X.M."/>
            <person name="Yuan T.T."/>
            <person name="Jiang B.G."/>
            <person name="Yang W.F."/>
            <person name="Lam T.T."/>
            <person name="Chang Q.C."/>
            <person name="Ding S.J."/>
            <person name="Wang X.J."/>
            <person name="Zhu J.G."/>
            <person name="Ruan X.D."/>
            <person name="Zhao L."/>
            <person name="Wei J.T."/>
            <person name="Ye R.Z."/>
            <person name="Que T.C."/>
            <person name="Du C.H."/>
            <person name="Zhou Y.H."/>
            <person name="Cheng J.X."/>
            <person name="Dai P.F."/>
            <person name="Guo W.B."/>
            <person name="Han X.H."/>
            <person name="Huang E.J."/>
            <person name="Li L.F."/>
            <person name="Wei W."/>
            <person name="Gao Y.C."/>
            <person name="Liu J.Z."/>
            <person name="Shao H.Z."/>
            <person name="Wang X."/>
            <person name="Wang C.C."/>
            <person name="Yang T.C."/>
            <person name="Huo Q.B."/>
            <person name="Li W."/>
            <person name="Chen H.Y."/>
            <person name="Chen S.E."/>
            <person name="Zhou L.G."/>
            <person name="Ni X.B."/>
            <person name="Tian J.H."/>
            <person name="Sheng Y."/>
            <person name="Liu T."/>
            <person name="Pan Y.S."/>
            <person name="Xia L.Y."/>
            <person name="Li J."/>
            <person name="Zhao F."/>
            <person name="Cao W.C."/>
        </authorList>
    </citation>
    <scope>NUCLEOTIDE SEQUENCE</scope>
    <source>
        <strain evidence="1">Rsan-2018</strain>
    </source>
</reference>
<evidence type="ECO:0000313" key="2">
    <source>
        <dbReference type="Proteomes" id="UP000821837"/>
    </source>
</evidence>
<name>A0A9D4PQR1_RHISA</name>
<dbReference type="Proteomes" id="UP000821837">
    <property type="component" value="Chromosome 6"/>
</dbReference>
<protein>
    <submittedName>
        <fullName evidence="1">Uncharacterized protein</fullName>
    </submittedName>
</protein>
<keyword evidence="2" id="KW-1185">Reference proteome</keyword>
<gene>
    <name evidence="1" type="ORF">HPB52_018320</name>
</gene>
<comment type="caution">
    <text evidence="1">The sequence shown here is derived from an EMBL/GenBank/DDBJ whole genome shotgun (WGS) entry which is preliminary data.</text>
</comment>